<dbReference type="Pfam" id="PF23359">
    <property type="entry name" value="Lsr2_DNA-bd"/>
    <property type="match status" value="1"/>
</dbReference>
<dbReference type="InterPro" id="IPR036625">
    <property type="entry name" value="E3-bd_dom_sf"/>
</dbReference>
<sequence length="112" mass="12425">MAQRIITTFVDDLTGEASEDVQTHTLMLDGKQYEIDLNAANFTELFEGLRPYVRNGRKAKATGQTRSAGRGPANRSDETAKIRAWAKENGHEVNDRGRVPAGIREAYMKANS</sequence>
<name>A0ABN3WNE1_STRTU</name>
<dbReference type="EMBL" id="BAAAXZ010000056">
    <property type="protein sequence ID" value="GAA2919680.1"/>
    <property type="molecule type" value="Genomic_DNA"/>
</dbReference>
<dbReference type="Pfam" id="PF11774">
    <property type="entry name" value="Lsr2"/>
    <property type="match status" value="1"/>
</dbReference>
<keyword evidence="6" id="KW-1185">Reference proteome</keyword>
<dbReference type="InterPro" id="IPR024412">
    <property type="entry name" value="Lsr2_dim_dom"/>
</dbReference>
<feature type="domain" description="Lsr2 dimerization" evidence="3">
    <location>
        <begin position="1"/>
        <end position="59"/>
    </location>
</feature>
<evidence type="ECO:0000313" key="6">
    <source>
        <dbReference type="Proteomes" id="UP001501102"/>
    </source>
</evidence>
<dbReference type="RefSeq" id="WP_344961715.1">
    <property type="nucleotide sequence ID" value="NZ_BAAAXZ010000056.1"/>
</dbReference>
<evidence type="ECO:0000256" key="1">
    <source>
        <dbReference type="ARBA" id="ARBA00023125"/>
    </source>
</evidence>
<evidence type="ECO:0000313" key="5">
    <source>
        <dbReference type="EMBL" id="GAA2919680.1"/>
    </source>
</evidence>
<keyword evidence="1" id="KW-0238">DNA-binding</keyword>
<feature type="domain" description="Lsr2 DNA-binding" evidence="4">
    <location>
        <begin position="76"/>
        <end position="110"/>
    </location>
</feature>
<evidence type="ECO:0000256" key="2">
    <source>
        <dbReference type="SAM" id="MobiDB-lite"/>
    </source>
</evidence>
<comment type="caution">
    <text evidence="5">The sequence shown here is derived from an EMBL/GenBank/DDBJ whole genome shotgun (WGS) entry which is preliminary data.</text>
</comment>
<proteinExistence type="predicted"/>
<evidence type="ECO:0000259" key="4">
    <source>
        <dbReference type="Pfam" id="PF23359"/>
    </source>
</evidence>
<accession>A0ABN3WNE1</accession>
<reference evidence="5 6" key="1">
    <citation type="journal article" date="2019" name="Int. J. Syst. Evol. Microbiol.">
        <title>The Global Catalogue of Microorganisms (GCM) 10K type strain sequencing project: providing services to taxonomists for standard genome sequencing and annotation.</title>
        <authorList>
            <consortium name="The Broad Institute Genomics Platform"/>
            <consortium name="The Broad Institute Genome Sequencing Center for Infectious Disease"/>
            <person name="Wu L."/>
            <person name="Ma J."/>
        </authorList>
    </citation>
    <scope>NUCLEOTIDE SEQUENCE [LARGE SCALE GENOMIC DNA]</scope>
    <source>
        <strain evidence="5 6">JCM 4087</strain>
    </source>
</reference>
<dbReference type="Proteomes" id="UP001501102">
    <property type="component" value="Unassembled WGS sequence"/>
</dbReference>
<feature type="compositionally biased region" description="Basic and acidic residues" evidence="2">
    <location>
        <begin position="75"/>
        <end position="98"/>
    </location>
</feature>
<dbReference type="Gene3D" id="4.10.320.10">
    <property type="entry name" value="E3-binding domain"/>
    <property type="match status" value="1"/>
</dbReference>
<feature type="region of interest" description="Disordered" evidence="2">
    <location>
        <begin position="57"/>
        <end position="112"/>
    </location>
</feature>
<protein>
    <submittedName>
        <fullName evidence="5">Lsr2 family protein</fullName>
    </submittedName>
</protein>
<evidence type="ECO:0000259" key="3">
    <source>
        <dbReference type="Pfam" id="PF11774"/>
    </source>
</evidence>
<organism evidence="5 6">
    <name type="scientific">Streptomyces thioluteus</name>
    <dbReference type="NCBI Taxonomy" id="66431"/>
    <lineage>
        <taxon>Bacteria</taxon>
        <taxon>Bacillati</taxon>
        <taxon>Actinomycetota</taxon>
        <taxon>Actinomycetes</taxon>
        <taxon>Kitasatosporales</taxon>
        <taxon>Streptomycetaceae</taxon>
        <taxon>Streptomyces</taxon>
    </lineage>
</organism>
<dbReference type="InterPro" id="IPR055370">
    <property type="entry name" value="Lsr2_DNA-bd"/>
</dbReference>
<dbReference type="Gene3D" id="3.30.60.230">
    <property type="entry name" value="Lsr2, dimerization domain"/>
    <property type="match status" value="1"/>
</dbReference>
<dbReference type="InterPro" id="IPR042261">
    <property type="entry name" value="Lsr2-like_dimerization"/>
</dbReference>
<gene>
    <name evidence="5" type="ORF">GCM10020221_14940</name>
</gene>